<dbReference type="Pfam" id="PF13273">
    <property type="entry name" value="DUF4064"/>
    <property type="match status" value="1"/>
</dbReference>
<evidence type="ECO:0000256" key="1">
    <source>
        <dbReference type="SAM" id="Phobius"/>
    </source>
</evidence>
<keyword evidence="1" id="KW-0472">Membrane</keyword>
<dbReference type="RefSeq" id="WP_003470170.1">
    <property type="nucleotide sequence ID" value="NZ_APML01000042.1"/>
</dbReference>
<keyword evidence="1" id="KW-1133">Transmembrane helix</keyword>
<name>N4WB48_9BACI</name>
<comment type="caution">
    <text evidence="3">The sequence shown here is derived from an EMBL/GenBank/DDBJ whole genome shotgun (WGS) entry which is preliminary data.</text>
</comment>
<reference evidence="3 4" key="1">
    <citation type="submission" date="2013-03" db="EMBL/GenBank/DDBJ databases">
        <title>Draft genome sequence of Gracibacillus halophilus YIM-C55.5, a moderately halophilic and thermophilic organism from the Xiaochaidamu salt lake.</title>
        <authorList>
            <person name="Sugumar T."/>
            <person name="Polireddy D.R."/>
            <person name="Antony A."/>
            <person name="Madhava Y.R."/>
            <person name="Sivakumar N."/>
        </authorList>
    </citation>
    <scope>NUCLEOTIDE SEQUENCE [LARGE SCALE GENOMIC DNA]</scope>
    <source>
        <strain evidence="3 4">YIM-C55.5</strain>
    </source>
</reference>
<feature type="transmembrane region" description="Helical" evidence="1">
    <location>
        <begin position="99"/>
        <end position="125"/>
    </location>
</feature>
<evidence type="ECO:0000313" key="3">
    <source>
        <dbReference type="EMBL" id="ENH96479.1"/>
    </source>
</evidence>
<feature type="transmembrane region" description="Helical" evidence="1">
    <location>
        <begin position="64"/>
        <end position="87"/>
    </location>
</feature>
<keyword evidence="4" id="KW-1185">Reference proteome</keyword>
<keyword evidence="1" id="KW-0812">Transmembrane</keyword>
<feature type="transmembrane region" description="Helical" evidence="1">
    <location>
        <begin position="7"/>
        <end position="30"/>
    </location>
</feature>
<accession>N4WB48</accession>
<dbReference type="AlphaFoldDB" id="N4WB48"/>
<sequence length="143" mass="15275">MKRTAEVVLAIIGAFVYGLFGFFGVMFLILQNNEEFIEQSLQNNPAIEGGQTIDPDLFMQFMGVGGTIIIVGSLICVALGIVAMVLFKGDNKPKPASIILIIVGALTTVITFGGAIFAGIFYVIAGIMGLVRKKKPEAALENY</sequence>
<feature type="domain" description="DUF4064" evidence="2">
    <location>
        <begin position="2"/>
        <end position="109"/>
    </location>
</feature>
<gene>
    <name evidence="3" type="ORF">J416_10716</name>
</gene>
<dbReference type="PATRIC" id="fig|1308866.3.peg.2173"/>
<dbReference type="STRING" id="1308866.J416_10716"/>
<dbReference type="Proteomes" id="UP000012283">
    <property type="component" value="Unassembled WGS sequence"/>
</dbReference>
<dbReference type="eggNOG" id="ENOG50331NA">
    <property type="taxonomic scope" value="Bacteria"/>
</dbReference>
<dbReference type="OrthoDB" id="2357232at2"/>
<protein>
    <recommendedName>
        <fullName evidence="2">DUF4064 domain-containing protein</fullName>
    </recommendedName>
</protein>
<dbReference type="InterPro" id="IPR025273">
    <property type="entry name" value="DUF4064"/>
</dbReference>
<evidence type="ECO:0000313" key="4">
    <source>
        <dbReference type="Proteomes" id="UP000012283"/>
    </source>
</evidence>
<proteinExistence type="predicted"/>
<organism evidence="3 4">
    <name type="scientific">Gracilibacillus halophilus YIM-C55.5</name>
    <dbReference type="NCBI Taxonomy" id="1308866"/>
    <lineage>
        <taxon>Bacteria</taxon>
        <taxon>Bacillati</taxon>
        <taxon>Bacillota</taxon>
        <taxon>Bacilli</taxon>
        <taxon>Bacillales</taxon>
        <taxon>Bacillaceae</taxon>
        <taxon>Gracilibacillus</taxon>
    </lineage>
</organism>
<evidence type="ECO:0000259" key="2">
    <source>
        <dbReference type="Pfam" id="PF13273"/>
    </source>
</evidence>
<dbReference type="EMBL" id="APML01000042">
    <property type="protein sequence ID" value="ENH96479.1"/>
    <property type="molecule type" value="Genomic_DNA"/>
</dbReference>